<evidence type="ECO:0000313" key="2">
    <source>
        <dbReference type="Proteomes" id="UP001061302"/>
    </source>
</evidence>
<evidence type="ECO:0000313" key="1">
    <source>
        <dbReference type="EMBL" id="UXY14676.1"/>
    </source>
</evidence>
<dbReference type="EMBL" id="CP106753">
    <property type="protein sequence ID" value="UXY14676.1"/>
    <property type="molecule type" value="Genomic_DNA"/>
</dbReference>
<proteinExistence type="predicted"/>
<gene>
    <name evidence="1" type="ORF">N8I74_15330</name>
</gene>
<protein>
    <submittedName>
        <fullName evidence="1">Uncharacterized protein</fullName>
    </submittedName>
</protein>
<dbReference type="Proteomes" id="UP001061302">
    <property type="component" value="Chromosome"/>
</dbReference>
<name>A0ABY6DNI5_9NEIS</name>
<organism evidence="1 2">
    <name type="scientific">Chitiniphilus purpureus</name>
    <dbReference type="NCBI Taxonomy" id="2981137"/>
    <lineage>
        <taxon>Bacteria</taxon>
        <taxon>Pseudomonadati</taxon>
        <taxon>Pseudomonadota</taxon>
        <taxon>Betaproteobacteria</taxon>
        <taxon>Neisseriales</taxon>
        <taxon>Chitinibacteraceae</taxon>
        <taxon>Chitiniphilus</taxon>
    </lineage>
</organism>
<sequence>MTDPTLFAADGTALLPNQPFQAVYYHYGMLLGVDDFNTDQAYHRGKARLHAAWLHGWGTVWGLKVTLDAVSGELRVAPGLALDGVGRELPLEVLQCLKLGQWYAAHADEVTLKQDDAPGDLLVFDAHVVIRHRACLARPVPALVDTCAGGGSETAYSRVIETTQLLLKPGRAPQPPQRNHLVRVLLGLAEPRADGEGNPLPDDADAVAARAALPGQGLLQRLAALRRFAILDALAQPVGGDSDEIESQLFAADAPLEIPLAEVLDLTLQPDGDDYRVTAGEVDNLIRPVLLPTQTLQDALAPQPAAAQSGPRLRSDAVSLAGKVLTLPFDKPVLASTLNAAAVSAGILDPGSGWQSAVVADCRPGAAPGTVEVELTDDPAGRHLRVVLPGTGATPILGDDHLPLFGDTGAFPVSIAEAQQGRDAVWTH</sequence>
<keyword evidence="2" id="KW-1185">Reference proteome</keyword>
<reference evidence="1" key="1">
    <citation type="submission" date="2022-10" db="EMBL/GenBank/DDBJ databases">
        <title>Chitiniphilus purpureus sp. nov., a novel chitin-degrading bacterium isolated from crawfish pond sediment.</title>
        <authorList>
            <person name="Li K."/>
        </authorList>
    </citation>
    <scope>NUCLEOTIDE SEQUENCE</scope>
    <source>
        <strain evidence="1">CD1</strain>
    </source>
</reference>
<dbReference type="RefSeq" id="WP_263123979.1">
    <property type="nucleotide sequence ID" value="NZ_CP106753.1"/>
</dbReference>
<accession>A0ABY6DNI5</accession>